<dbReference type="PANTHER" id="PTHR35518:SF2">
    <property type="entry name" value="MAINTENANCE OF TELOMERE CAPPING PROTEIN 6"/>
    <property type="match status" value="1"/>
</dbReference>
<evidence type="ECO:0000313" key="11">
    <source>
        <dbReference type="EMBL" id="KAH6596248.1"/>
    </source>
</evidence>
<sequence length="542" mass="60188">MQNIQHLSVLYAALRTQQDLFNSVPVSRQPGIGVHLTSTVFANTNFTTNRLNVYLIPLLLNFVNRVVLDLYWDNSTLSWQLCPLPFLPATTKLAPTGSTTDAQSNTQVSIAELAGGIFCSTDRLGLGSVLHFINGFLKNQTRTELDNPITIVLNLHSLNQSSTAAASQSYLTLGDQIASFPNVYTPIKLAADRSGKGINSLISPYFFQAANNTYLTNISYPRQETMTDRIFVVFGAISVNATLGYASTNDNDYIFSTSQLSGVPTISTNFLSASGITNCSRPAANIAMQGTGFDLGLPTYSVPASEVLSTDTVVSWNYAYIQDTKQVPFTPSLVSQSVTCGFTPLFTQAYSISMLNATLWSWDVGQPSEDYRFNCALALLERERWVVESCEVKYPVACVDRTAQPYIWTLSHNVTAFNRAHFLCPPPLTFSVPRTGPEQVALINAMRVANVSAVWVNFIRVSTLCWVQGWNTECPYVFVTDVLLEKVLGANLKQGILILVICLLFLAYQVRSQLRLSRENRRRLEVRRKIKQMEYKSIAKME</sequence>
<dbReference type="PANTHER" id="PTHR35518">
    <property type="entry name" value="MAINTENANCE OF TELOMOERE CAPPING"/>
    <property type="match status" value="1"/>
</dbReference>
<evidence type="ECO:0000256" key="7">
    <source>
        <dbReference type="ARBA" id="ARBA00037703"/>
    </source>
</evidence>
<evidence type="ECO:0000259" key="10">
    <source>
        <dbReference type="Pfam" id="PF25506"/>
    </source>
</evidence>
<dbReference type="Proteomes" id="UP001648503">
    <property type="component" value="Unassembled WGS sequence"/>
</dbReference>
<protein>
    <recommendedName>
        <fullName evidence="9">Maintenance of telomere capping protein 6</fullName>
    </recommendedName>
</protein>
<evidence type="ECO:0000256" key="8">
    <source>
        <dbReference type="ARBA" id="ARBA00038159"/>
    </source>
</evidence>
<dbReference type="EMBL" id="JAFCIX010000242">
    <property type="protein sequence ID" value="KAH6596248.1"/>
    <property type="molecule type" value="Genomic_DNA"/>
</dbReference>
<evidence type="ECO:0000256" key="5">
    <source>
        <dbReference type="ARBA" id="ARBA00023136"/>
    </source>
</evidence>
<evidence type="ECO:0000313" key="12">
    <source>
        <dbReference type="Proteomes" id="UP001648503"/>
    </source>
</evidence>
<accession>A0ABQ8FD84</accession>
<gene>
    <name evidence="11" type="ORF">BASA50_005291</name>
</gene>
<keyword evidence="3" id="KW-0732">Signal</keyword>
<comment type="function">
    <text evidence="7">May be involved in telomere capping.</text>
</comment>
<evidence type="ECO:0000256" key="3">
    <source>
        <dbReference type="ARBA" id="ARBA00022729"/>
    </source>
</evidence>
<proteinExistence type="inferred from homology"/>
<feature type="domain" description="MTC6 partial TIM-barrel" evidence="10">
    <location>
        <begin position="12"/>
        <end position="357"/>
    </location>
</feature>
<evidence type="ECO:0000256" key="2">
    <source>
        <dbReference type="ARBA" id="ARBA00022692"/>
    </source>
</evidence>
<keyword evidence="6" id="KW-0325">Glycoprotein</keyword>
<keyword evidence="4" id="KW-1133">Transmembrane helix</keyword>
<evidence type="ECO:0000256" key="1">
    <source>
        <dbReference type="ARBA" id="ARBA00004479"/>
    </source>
</evidence>
<dbReference type="InterPro" id="IPR051008">
    <property type="entry name" value="Telomere_Capping_Maintenance"/>
</dbReference>
<evidence type="ECO:0000256" key="6">
    <source>
        <dbReference type="ARBA" id="ARBA00023180"/>
    </source>
</evidence>
<keyword evidence="5" id="KW-0472">Membrane</keyword>
<keyword evidence="2" id="KW-0812">Transmembrane</keyword>
<comment type="subcellular location">
    <subcellularLocation>
        <location evidence="1">Membrane</location>
        <topology evidence="1">Single-pass type I membrane protein</topology>
    </subcellularLocation>
</comment>
<evidence type="ECO:0000256" key="4">
    <source>
        <dbReference type="ARBA" id="ARBA00022989"/>
    </source>
</evidence>
<evidence type="ECO:0000256" key="9">
    <source>
        <dbReference type="ARBA" id="ARBA00039865"/>
    </source>
</evidence>
<reference evidence="11 12" key="1">
    <citation type="submission" date="2021-02" db="EMBL/GenBank/DDBJ databases">
        <title>Variation within the Batrachochytrium salamandrivorans European outbreak.</title>
        <authorList>
            <person name="Kelly M."/>
            <person name="Pasmans F."/>
            <person name="Shea T.P."/>
            <person name="Munoz J.F."/>
            <person name="Carranza S."/>
            <person name="Cuomo C.A."/>
            <person name="Martel A."/>
        </authorList>
    </citation>
    <scope>NUCLEOTIDE SEQUENCE [LARGE SCALE GENOMIC DNA]</scope>
    <source>
        <strain evidence="11 12">AMFP18/2</strain>
    </source>
</reference>
<dbReference type="InterPro" id="IPR057530">
    <property type="entry name" value="TIM-barrel_MTC6"/>
</dbReference>
<name>A0ABQ8FD84_9FUNG</name>
<comment type="caution">
    <text evidence="11">The sequence shown here is derived from an EMBL/GenBank/DDBJ whole genome shotgun (WGS) entry which is preliminary data.</text>
</comment>
<comment type="similarity">
    <text evidence="8">Belongs to the MTC6 family.</text>
</comment>
<dbReference type="Pfam" id="PF25506">
    <property type="entry name" value="TIM-barrel_MTC6"/>
    <property type="match status" value="1"/>
</dbReference>
<organism evidence="11 12">
    <name type="scientific">Batrachochytrium salamandrivorans</name>
    <dbReference type="NCBI Taxonomy" id="1357716"/>
    <lineage>
        <taxon>Eukaryota</taxon>
        <taxon>Fungi</taxon>
        <taxon>Fungi incertae sedis</taxon>
        <taxon>Chytridiomycota</taxon>
        <taxon>Chytridiomycota incertae sedis</taxon>
        <taxon>Chytridiomycetes</taxon>
        <taxon>Rhizophydiales</taxon>
        <taxon>Rhizophydiales incertae sedis</taxon>
        <taxon>Batrachochytrium</taxon>
    </lineage>
</organism>
<keyword evidence="12" id="KW-1185">Reference proteome</keyword>